<gene>
    <name evidence="1" type="ORF">ACFFGH_34020</name>
</gene>
<dbReference type="RefSeq" id="WP_386677324.1">
    <property type="nucleotide sequence ID" value="NZ_JBHLTG010000022.1"/>
</dbReference>
<dbReference type="Proteomes" id="UP001589896">
    <property type="component" value="Unassembled WGS sequence"/>
</dbReference>
<reference evidence="1 2" key="1">
    <citation type="submission" date="2024-09" db="EMBL/GenBank/DDBJ databases">
        <authorList>
            <person name="Sun Q."/>
            <person name="Mori K."/>
        </authorList>
    </citation>
    <scope>NUCLEOTIDE SEQUENCE [LARGE SCALE GENOMIC DNA]</scope>
    <source>
        <strain evidence="1 2">KCTC 23076</strain>
    </source>
</reference>
<dbReference type="InterPro" id="IPR015068">
    <property type="entry name" value="DUF1877"/>
</dbReference>
<dbReference type="InterPro" id="IPR035944">
    <property type="entry name" value="YfbM-like_sf"/>
</dbReference>
<protein>
    <submittedName>
        <fullName evidence="1">YfbM family protein</fullName>
    </submittedName>
</protein>
<evidence type="ECO:0000313" key="1">
    <source>
        <dbReference type="EMBL" id="MFC0682877.1"/>
    </source>
</evidence>
<dbReference type="Pfam" id="PF08974">
    <property type="entry name" value="DUF1877"/>
    <property type="match status" value="1"/>
</dbReference>
<comment type="caution">
    <text evidence="1">The sequence shown here is derived from an EMBL/GenBank/DDBJ whole genome shotgun (WGS) entry which is preliminary data.</text>
</comment>
<evidence type="ECO:0000313" key="2">
    <source>
        <dbReference type="Proteomes" id="UP001589896"/>
    </source>
</evidence>
<sequence length="163" mass="17967">MGMVGCFAAVDIETMQRLVEDPEQVEEYLYPDDGEGEPPHYADVDKAWHGIHYLLTGKADDAPDPLGSAILGGDELGEDVGYGPARLLNADQVRSIASALPDEETFKSRFAPREMTKAEVYPVVIWERDGDEALEYLVENYKSLVEFYQGAAARGQGAILWLA</sequence>
<proteinExistence type="predicted"/>
<dbReference type="Gene3D" id="3.40.1760.10">
    <property type="entry name" value="YfbM-like super family"/>
    <property type="match status" value="1"/>
</dbReference>
<organism evidence="1 2">
    <name type="scientific">Lysobacter korlensis</name>
    <dbReference type="NCBI Taxonomy" id="553636"/>
    <lineage>
        <taxon>Bacteria</taxon>
        <taxon>Pseudomonadati</taxon>
        <taxon>Pseudomonadota</taxon>
        <taxon>Gammaproteobacteria</taxon>
        <taxon>Lysobacterales</taxon>
        <taxon>Lysobacteraceae</taxon>
        <taxon>Lysobacter</taxon>
    </lineage>
</organism>
<name>A0ABV6S0X3_9GAMM</name>
<keyword evidence="2" id="KW-1185">Reference proteome</keyword>
<dbReference type="EMBL" id="JBHLTG010000022">
    <property type="protein sequence ID" value="MFC0682877.1"/>
    <property type="molecule type" value="Genomic_DNA"/>
</dbReference>
<accession>A0ABV6S0X3</accession>
<dbReference type="SUPFAM" id="SSF111069">
    <property type="entry name" value="Hypothetical protein yfbM"/>
    <property type="match status" value="1"/>
</dbReference>